<keyword evidence="2" id="KW-0472">Membrane</keyword>
<accession>A0A6H5HYP8</accession>
<keyword evidence="4" id="KW-1185">Reference proteome</keyword>
<dbReference type="AlphaFoldDB" id="A0A6H5HYP8"/>
<feature type="region of interest" description="Disordered" evidence="1">
    <location>
        <begin position="18"/>
        <end position="38"/>
    </location>
</feature>
<dbReference type="EMBL" id="CADCXV010000462">
    <property type="protein sequence ID" value="CAB0030377.1"/>
    <property type="molecule type" value="Genomic_DNA"/>
</dbReference>
<evidence type="ECO:0000313" key="3">
    <source>
        <dbReference type="EMBL" id="CAB0030377.1"/>
    </source>
</evidence>
<evidence type="ECO:0000313" key="4">
    <source>
        <dbReference type="Proteomes" id="UP000479190"/>
    </source>
</evidence>
<keyword evidence="2" id="KW-0812">Transmembrane</keyword>
<proteinExistence type="predicted"/>
<protein>
    <submittedName>
        <fullName evidence="3">Uncharacterized protein</fullName>
    </submittedName>
</protein>
<name>A0A6H5HYP8_9HYME</name>
<organism evidence="3 4">
    <name type="scientific">Trichogramma brassicae</name>
    <dbReference type="NCBI Taxonomy" id="86971"/>
    <lineage>
        <taxon>Eukaryota</taxon>
        <taxon>Metazoa</taxon>
        <taxon>Ecdysozoa</taxon>
        <taxon>Arthropoda</taxon>
        <taxon>Hexapoda</taxon>
        <taxon>Insecta</taxon>
        <taxon>Pterygota</taxon>
        <taxon>Neoptera</taxon>
        <taxon>Endopterygota</taxon>
        <taxon>Hymenoptera</taxon>
        <taxon>Apocrita</taxon>
        <taxon>Proctotrupomorpha</taxon>
        <taxon>Chalcidoidea</taxon>
        <taxon>Trichogrammatidae</taxon>
        <taxon>Trichogramma</taxon>
    </lineage>
</organism>
<sequence>MLRSSSAESAYPIRTILHSQSPKQQQQHHQHINSRCSRHQHQQQQQLSYAAAQSHAFPSRSTARWWSNNHAYYSGHTLRLLVFGAHPELRRGCQPLFVTLANTEFFIVRVSKITSNGDCLARTNFFCARLTSCDLRIVTILKTRLWRPPTGSMRSELSWRGVFTWTVSHRGDDPWLETWRQSADGSTLVARARSCRRVLFVVNTVIAAPILLLLLLRILLSCRFQLRVVASTDMTPLLRFDRRRVEVERRPPGHSCPAAGGATETATLLSGRCWAASARGQARDSVFNATIHRARRALDIYIVLSIETRIGASAAYDAASCFLLPRTTTSREERERALNEYDMKFKSTSAAQQCSSMMRTTTTTTTICERKFDFFTDRLIA</sequence>
<evidence type="ECO:0000256" key="1">
    <source>
        <dbReference type="SAM" id="MobiDB-lite"/>
    </source>
</evidence>
<feature type="compositionally biased region" description="Basic residues" evidence="1">
    <location>
        <begin position="26"/>
        <end position="38"/>
    </location>
</feature>
<evidence type="ECO:0000256" key="2">
    <source>
        <dbReference type="SAM" id="Phobius"/>
    </source>
</evidence>
<reference evidence="3 4" key="1">
    <citation type="submission" date="2020-02" db="EMBL/GenBank/DDBJ databases">
        <authorList>
            <person name="Ferguson B K."/>
        </authorList>
    </citation>
    <scope>NUCLEOTIDE SEQUENCE [LARGE SCALE GENOMIC DNA]</scope>
</reference>
<dbReference type="Proteomes" id="UP000479190">
    <property type="component" value="Unassembled WGS sequence"/>
</dbReference>
<gene>
    <name evidence="3" type="ORF">TBRA_LOCUS2381</name>
</gene>
<keyword evidence="2" id="KW-1133">Transmembrane helix</keyword>
<feature type="transmembrane region" description="Helical" evidence="2">
    <location>
        <begin position="198"/>
        <end position="220"/>
    </location>
</feature>